<protein>
    <recommendedName>
        <fullName evidence="4">Outer membrane protein beta-barrel domain-containing protein</fullName>
    </recommendedName>
</protein>
<evidence type="ECO:0000256" key="1">
    <source>
        <dbReference type="SAM" id="SignalP"/>
    </source>
</evidence>
<reference evidence="2 3" key="1">
    <citation type="submission" date="2023-07" db="EMBL/GenBank/DDBJ databases">
        <title>Genomic Encyclopedia of Type Strains, Phase IV (KMG-IV): sequencing the most valuable type-strain genomes for metagenomic binning, comparative biology and taxonomic classification.</title>
        <authorList>
            <person name="Goeker M."/>
        </authorList>
    </citation>
    <scope>NUCLEOTIDE SEQUENCE [LARGE SCALE GENOMIC DNA]</scope>
    <source>
        <strain evidence="2 3">B1-1</strain>
    </source>
</reference>
<dbReference type="EMBL" id="JAUSWJ010000001">
    <property type="protein sequence ID" value="MDQ0517307.1"/>
    <property type="molecule type" value="Genomic_DNA"/>
</dbReference>
<proteinExistence type="predicted"/>
<evidence type="ECO:0000313" key="2">
    <source>
        <dbReference type="EMBL" id="MDQ0517307.1"/>
    </source>
</evidence>
<dbReference type="Proteomes" id="UP001223743">
    <property type="component" value="Unassembled WGS sequence"/>
</dbReference>
<feature type="signal peptide" evidence="1">
    <location>
        <begin position="1"/>
        <end position="26"/>
    </location>
</feature>
<accession>A0ABU0M8Q9</accession>
<gene>
    <name evidence="2" type="ORF">QO015_002920</name>
</gene>
<dbReference type="RefSeq" id="WP_266278527.1">
    <property type="nucleotide sequence ID" value="NZ_JAPKNF010000001.1"/>
</dbReference>
<comment type="caution">
    <text evidence="2">The sequence shown here is derived from an EMBL/GenBank/DDBJ whole genome shotgun (WGS) entry which is preliminary data.</text>
</comment>
<keyword evidence="3" id="KW-1185">Reference proteome</keyword>
<name>A0ABU0M8Q9_9HYPH</name>
<organism evidence="2 3">
    <name type="scientific">Kaistia geumhonensis</name>
    <dbReference type="NCBI Taxonomy" id="410839"/>
    <lineage>
        <taxon>Bacteria</taxon>
        <taxon>Pseudomonadati</taxon>
        <taxon>Pseudomonadota</taxon>
        <taxon>Alphaproteobacteria</taxon>
        <taxon>Hyphomicrobiales</taxon>
        <taxon>Kaistiaceae</taxon>
        <taxon>Kaistia</taxon>
    </lineage>
</organism>
<evidence type="ECO:0000313" key="3">
    <source>
        <dbReference type="Proteomes" id="UP001223743"/>
    </source>
</evidence>
<feature type="chain" id="PRO_5047178730" description="Outer membrane protein beta-barrel domain-containing protein" evidence="1">
    <location>
        <begin position="27"/>
        <end position="267"/>
    </location>
</feature>
<keyword evidence="1" id="KW-0732">Signal</keyword>
<evidence type="ECO:0008006" key="4">
    <source>
        <dbReference type="Google" id="ProtNLM"/>
    </source>
</evidence>
<sequence>MHDLGFRPLALLAGLAAGISTISAQAADVTPPEPVVAAPVAKQDWRFQATIYGWLSGVSGDVGVRGIGPVDIHVSPGQALSDLDGALMGSFGGFSDQFMFLTDFMLTQVSSNGQIRDSAFSYDYSQTQITVQGLVGYMLPLGMPQLQLAPTVGFRYQNLSADLGVSPAFLPVTFSDAGTVQWIDPTIGLYGHYDFNDRWFVTALGDVGGFGVGSNFTWQAFGAVGYNWSKTISTSIGYRAIYEDYESGGFVYDTTQQGAFVGLGIHW</sequence>